<feature type="domain" description="KANL3/Tex30 alpha/beta hydrolase-like" evidence="1">
    <location>
        <begin position="12"/>
        <end position="200"/>
    </location>
</feature>
<keyword evidence="3" id="KW-1185">Reference proteome</keyword>
<dbReference type="EMBL" id="JAOWKX010000015">
    <property type="protein sequence ID" value="MCV2886657.1"/>
    <property type="molecule type" value="Genomic_DNA"/>
</dbReference>
<protein>
    <submittedName>
        <fullName evidence="2">Dienelactone hydrolase family protein</fullName>
    </submittedName>
</protein>
<dbReference type="InterPro" id="IPR029058">
    <property type="entry name" value="AB_hydrolase_fold"/>
</dbReference>
<organism evidence="2 3">
    <name type="scientific">Fluctibacter corallii</name>
    <dbReference type="NCBI Taxonomy" id="2984329"/>
    <lineage>
        <taxon>Bacteria</taxon>
        <taxon>Pseudomonadati</taxon>
        <taxon>Pseudomonadota</taxon>
        <taxon>Gammaproteobacteria</taxon>
        <taxon>Alteromonadales</taxon>
        <taxon>Alteromonadaceae</taxon>
        <taxon>Fluctibacter</taxon>
    </lineage>
</organism>
<evidence type="ECO:0000313" key="2">
    <source>
        <dbReference type="EMBL" id="MCV2886657.1"/>
    </source>
</evidence>
<dbReference type="Pfam" id="PF20408">
    <property type="entry name" value="Abhydrolase_11"/>
    <property type="match status" value="1"/>
</dbReference>
<dbReference type="RefSeq" id="WP_263713949.1">
    <property type="nucleotide sequence ID" value="NZ_JAOWKX010000015.1"/>
</dbReference>
<reference evidence="2 3" key="1">
    <citation type="submission" date="2022-10" db="EMBL/GenBank/DDBJ databases">
        <title>Aestuariibacter sp. AA17 isolated from Montipora capitata coral fragment.</title>
        <authorList>
            <person name="Emsley S.A."/>
            <person name="Pfannmuller K.M."/>
            <person name="Loughran R.M."/>
            <person name="Shlafstein M."/>
            <person name="Papke E."/>
            <person name="Saw J.H."/>
            <person name="Ushijima B."/>
            <person name="Videau P."/>
        </authorList>
    </citation>
    <scope>NUCLEOTIDE SEQUENCE [LARGE SCALE GENOMIC DNA]</scope>
    <source>
        <strain evidence="2 3">AA17</strain>
    </source>
</reference>
<evidence type="ECO:0000259" key="1">
    <source>
        <dbReference type="Pfam" id="PF20408"/>
    </source>
</evidence>
<dbReference type="PANTHER" id="PTHR13136">
    <property type="entry name" value="TESTIS DEVELOPMENT PROTEIN PRTD"/>
    <property type="match status" value="1"/>
</dbReference>
<evidence type="ECO:0000313" key="3">
    <source>
        <dbReference type="Proteomes" id="UP001652504"/>
    </source>
</evidence>
<dbReference type="PANTHER" id="PTHR13136:SF11">
    <property type="entry name" value="TESTIS-EXPRESSED PROTEIN 30"/>
    <property type="match status" value="1"/>
</dbReference>
<dbReference type="SUPFAM" id="SSF53474">
    <property type="entry name" value="alpha/beta-Hydrolases"/>
    <property type="match status" value="1"/>
</dbReference>
<dbReference type="InterPro" id="IPR026555">
    <property type="entry name" value="NSL3/Tex30"/>
</dbReference>
<proteinExistence type="predicted"/>
<dbReference type="InterPro" id="IPR046879">
    <property type="entry name" value="KANL3/Tex30_Abhydrolase"/>
</dbReference>
<accession>A0ABT3AEC0</accession>
<keyword evidence="2" id="KW-0378">Hydrolase</keyword>
<sequence>MITIDKAEHPIANFIFAHGAGAGKDSDFMQDMSARLVGLGITVIRFDFPYMQTIAETGKKRPPDRAPVLLDYFKRVIGDVTRTLPLFIGGKSMGGRMASLLLDEEDVAGGIVFGYPFHPPGKPEKLRTEHLQTLSTPLLILQGERDTFGRKDEISEYSLSKQVNVRFLADGDHSLKPRKASGLSYDEHLNTAANLTAEFISQHSR</sequence>
<name>A0ABT3AEC0_9ALTE</name>
<comment type="caution">
    <text evidence="2">The sequence shown here is derived from an EMBL/GenBank/DDBJ whole genome shotgun (WGS) entry which is preliminary data.</text>
</comment>
<dbReference type="Gene3D" id="3.40.50.1820">
    <property type="entry name" value="alpha/beta hydrolase"/>
    <property type="match status" value="1"/>
</dbReference>
<gene>
    <name evidence="2" type="ORF">OE749_18330</name>
</gene>
<dbReference type="GO" id="GO:0016787">
    <property type="term" value="F:hydrolase activity"/>
    <property type="evidence" value="ECO:0007669"/>
    <property type="project" value="UniProtKB-KW"/>
</dbReference>
<dbReference type="Proteomes" id="UP001652504">
    <property type="component" value="Unassembled WGS sequence"/>
</dbReference>